<protein>
    <submittedName>
        <fullName evidence="3">Uncharacterized protein</fullName>
    </submittedName>
</protein>
<reference evidence="3 4" key="1">
    <citation type="submission" date="2018-11" db="EMBL/GenBank/DDBJ databases">
        <title>Rufibacter latericius sp. nov., isolated from water in Baiyang Lake.</title>
        <authorList>
            <person name="Yang Y."/>
        </authorList>
    </citation>
    <scope>NUCLEOTIDE SEQUENCE [LARGE SCALE GENOMIC DNA]</scope>
    <source>
        <strain evidence="3 4">R-22-1c-1</strain>
    </source>
</reference>
<evidence type="ECO:0000313" key="4">
    <source>
        <dbReference type="Proteomes" id="UP000272117"/>
    </source>
</evidence>
<dbReference type="AlphaFoldDB" id="A0A3M9MM71"/>
<evidence type="ECO:0000256" key="1">
    <source>
        <dbReference type="SAM" id="MobiDB-lite"/>
    </source>
</evidence>
<organism evidence="3 4">
    <name type="scientific">Rufibacter latericius</name>
    <dbReference type="NCBI Taxonomy" id="2487040"/>
    <lineage>
        <taxon>Bacteria</taxon>
        <taxon>Pseudomonadati</taxon>
        <taxon>Bacteroidota</taxon>
        <taxon>Cytophagia</taxon>
        <taxon>Cytophagales</taxon>
        <taxon>Hymenobacteraceae</taxon>
        <taxon>Rufibacter</taxon>
    </lineage>
</organism>
<proteinExistence type="predicted"/>
<evidence type="ECO:0000256" key="2">
    <source>
        <dbReference type="SAM" id="Phobius"/>
    </source>
</evidence>
<dbReference type="EMBL" id="RJJD01000006">
    <property type="protein sequence ID" value="RNI26642.1"/>
    <property type="molecule type" value="Genomic_DNA"/>
</dbReference>
<feature type="transmembrane region" description="Helical" evidence="2">
    <location>
        <begin position="41"/>
        <end position="60"/>
    </location>
</feature>
<name>A0A3M9MM71_9BACT</name>
<feature type="transmembrane region" description="Helical" evidence="2">
    <location>
        <begin position="7"/>
        <end position="29"/>
    </location>
</feature>
<comment type="caution">
    <text evidence="3">The sequence shown here is derived from an EMBL/GenBank/DDBJ whole genome shotgun (WGS) entry which is preliminary data.</text>
</comment>
<sequence>MKEQFNKIYWFCVGVFTCSFLLMAALLFIEIPERNREMASNVQGFLQGSLMMSIIGWLLVGSPNQQKKKALEGTTSAEISATITQEPDTETKPEE</sequence>
<feature type="compositionally biased region" description="Polar residues" evidence="1">
    <location>
        <begin position="73"/>
        <end position="86"/>
    </location>
</feature>
<keyword evidence="2" id="KW-0812">Transmembrane</keyword>
<gene>
    <name evidence="3" type="ORF">EFB08_11530</name>
</gene>
<feature type="region of interest" description="Disordered" evidence="1">
    <location>
        <begin position="69"/>
        <end position="95"/>
    </location>
</feature>
<keyword evidence="2" id="KW-0472">Membrane</keyword>
<evidence type="ECO:0000313" key="3">
    <source>
        <dbReference type="EMBL" id="RNI26642.1"/>
    </source>
</evidence>
<dbReference type="Proteomes" id="UP000272117">
    <property type="component" value="Unassembled WGS sequence"/>
</dbReference>
<keyword evidence="2" id="KW-1133">Transmembrane helix</keyword>
<dbReference type="RefSeq" id="WP_123127125.1">
    <property type="nucleotide sequence ID" value="NZ_RJJD01000006.1"/>
</dbReference>
<accession>A0A3M9MM71</accession>
<keyword evidence="4" id="KW-1185">Reference proteome</keyword>